<name>A0A072U6B2_MEDTR</name>
<reference evidence="2 4" key="2">
    <citation type="journal article" date="2014" name="BMC Genomics">
        <title>An improved genome release (version Mt4.0) for the model legume Medicago truncatula.</title>
        <authorList>
            <person name="Tang H."/>
            <person name="Krishnakumar V."/>
            <person name="Bidwell S."/>
            <person name="Rosen B."/>
            <person name="Chan A."/>
            <person name="Zhou S."/>
            <person name="Gentzbittel L."/>
            <person name="Childs K.L."/>
            <person name="Yandell M."/>
            <person name="Gundlach H."/>
            <person name="Mayer K.F."/>
            <person name="Schwartz D.C."/>
            <person name="Town C.D."/>
        </authorList>
    </citation>
    <scope>GENOME REANNOTATION</scope>
    <source>
        <strain evidence="2">A17</strain>
        <strain evidence="3 4">cv. Jemalong A17</strain>
    </source>
</reference>
<gene>
    <name evidence="2" type="ordered locus">MTR_6g007710</name>
</gene>
<protein>
    <recommendedName>
        <fullName evidence="5">Late nodulin</fullName>
    </recommendedName>
</protein>
<keyword evidence="4" id="KW-1185">Reference proteome</keyword>
<sequence length="62" mass="7326">MKLFLTGLVLVTLCQLLLCLRRKIQDIHCDSWSCKLQKNKKLKFEEVRIRPPILQIGQRICC</sequence>
<evidence type="ECO:0000256" key="1">
    <source>
        <dbReference type="SAM" id="SignalP"/>
    </source>
</evidence>
<proteinExistence type="predicted"/>
<accession>A0A072U6B2</accession>
<evidence type="ECO:0000313" key="2">
    <source>
        <dbReference type="EMBL" id="KEH24876.1"/>
    </source>
</evidence>
<evidence type="ECO:0008006" key="5">
    <source>
        <dbReference type="Google" id="ProtNLM"/>
    </source>
</evidence>
<reference evidence="2 4" key="1">
    <citation type="journal article" date="2011" name="Nature">
        <title>The Medicago genome provides insight into the evolution of rhizobial symbioses.</title>
        <authorList>
            <person name="Young N.D."/>
            <person name="Debelle F."/>
            <person name="Oldroyd G.E."/>
            <person name="Geurts R."/>
            <person name="Cannon S.B."/>
            <person name="Udvardi M.K."/>
            <person name="Benedito V.A."/>
            <person name="Mayer K.F."/>
            <person name="Gouzy J."/>
            <person name="Schoof H."/>
            <person name="Van de Peer Y."/>
            <person name="Proost S."/>
            <person name="Cook D.R."/>
            <person name="Meyers B.C."/>
            <person name="Spannagl M."/>
            <person name="Cheung F."/>
            <person name="De Mita S."/>
            <person name="Krishnakumar V."/>
            <person name="Gundlach H."/>
            <person name="Zhou S."/>
            <person name="Mudge J."/>
            <person name="Bharti A.K."/>
            <person name="Murray J.D."/>
            <person name="Naoumkina M.A."/>
            <person name="Rosen B."/>
            <person name="Silverstein K.A."/>
            <person name="Tang H."/>
            <person name="Rombauts S."/>
            <person name="Zhao P.X."/>
            <person name="Zhou P."/>
            <person name="Barbe V."/>
            <person name="Bardou P."/>
            <person name="Bechner M."/>
            <person name="Bellec A."/>
            <person name="Berger A."/>
            <person name="Berges H."/>
            <person name="Bidwell S."/>
            <person name="Bisseling T."/>
            <person name="Choisne N."/>
            <person name="Couloux A."/>
            <person name="Denny R."/>
            <person name="Deshpande S."/>
            <person name="Dai X."/>
            <person name="Doyle J.J."/>
            <person name="Dudez A.M."/>
            <person name="Farmer A.D."/>
            <person name="Fouteau S."/>
            <person name="Franken C."/>
            <person name="Gibelin C."/>
            <person name="Gish J."/>
            <person name="Goldstein S."/>
            <person name="Gonzalez A.J."/>
            <person name="Green P.J."/>
            <person name="Hallab A."/>
            <person name="Hartog M."/>
            <person name="Hua A."/>
            <person name="Humphray S.J."/>
            <person name="Jeong D.H."/>
            <person name="Jing Y."/>
            <person name="Jocker A."/>
            <person name="Kenton S.M."/>
            <person name="Kim D.J."/>
            <person name="Klee K."/>
            <person name="Lai H."/>
            <person name="Lang C."/>
            <person name="Lin S."/>
            <person name="Macmil S.L."/>
            <person name="Magdelenat G."/>
            <person name="Matthews L."/>
            <person name="McCorrison J."/>
            <person name="Monaghan E.L."/>
            <person name="Mun J.H."/>
            <person name="Najar F.Z."/>
            <person name="Nicholson C."/>
            <person name="Noirot C."/>
            <person name="O'Bleness M."/>
            <person name="Paule C.R."/>
            <person name="Poulain J."/>
            <person name="Prion F."/>
            <person name="Qin B."/>
            <person name="Qu C."/>
            <person name="Retzel E.F."/>
            <person name="Riddle C."/>
            <person name="Sallet E."/>
            <person name="Samain S."/>
            <person name="Samson N."/>
            <person name="Sanders I."/>
            <person name="Saurat O."/>
            <person name="Scarpelli C."/>
            <person name="Schiex T."/>
            <person name="Segurens B."/>
            <person name="Severin A.J."/>
            <person name="Sherrier D.J."/>
            <person name="Shi R."/>
            <person name="Sims S."/>
            <person name="Singer S.R."/>
            <person name="Sinharoy S."/>
            <person name="Sterck L."/>
            <person name="Viollet A."/>
            <person name="Wang B.B."/>
            <person name="Wang K."/>
            <person name="Wang M."/>
            <person name="Wang X."/>
            <person name="Warfsmann J."/>
            <person name="Weissenbach J."/>
            <person name="White D.D."/>
            <person name="White J.D."/>
            <person name="Wiley G.B."/>
            <person name="Wincker P."/>
            <person name="Xing Y."/>
            <person name="Yang L."/>
            <person name="Yao Z."/>
            <person name="Ying F."/>
            <person name="Zhai J."/>
            <person name="Zhou L."/>
            <person name="Zuber A."/>
            <person name="Denarie J."/>
            <person name="Dixon R.A."/>
            <person name="May G.D."/>
            <person name="Schwartz D.C."/>
            <person name="Rogers J."/>
            <person name="Quetier F."/>
            <person name="Town C.D."/>
            <person name="Roe B.A."/>
        </authorList>
    </citation>
    <scope>NUCLEOTIDE SEQUENCE [LARGE SCALE GENOMIC DNA]</scope>
    <source>
        <strain evidence="2">A17</strain>
        <strain evidence="3 4">cv. Jemalong A17</strain>
    </source>
</reference>
<dbReference type="EMBL" id="CM001222">
    <property type="protein sequence ID" value="KEH24876.1"/>
    <property type="molecule type" value="Genomic_DNA"/>
</dbReference>
<feature type="chain" id="PRO_5014499330" description="Late nodulin" evidence="1">
    <location>
        <begin position="20"/>
        <end position="62"/>
    </location>
</feature>
<dbReference type="EnsemblPlants" id="KEH24876">
    <property type="protein sequence ID" value="KEH24876"/>
    <property type="gene ID" value="MTR_6g007710"/>
</dbReference>
<feature type="signal peptide" evidence="1">
    <location>
        <begin position="1"/>
        <end position="19"/>
    </location>
</feature>
<reference evidence="3" key="3">
    <citation type="submission" date="2015-04" db="UniProtKB">
        <authorList>
            <consortium name="EnsemblPlants"/>
        </authorList>
    </citation>
    <scope>IDENTIFICATION</scope>
    <source>
        <strain evidence="3">cv. Jemalong A17</strain>
    </source>
</reference>
<keyword evidence="1" id="KW-0732">Signal</keyword>
<dbReference type="Proteomes" id="UP000002051">
    <property type="component" value="Chromosome 6"/>
</dbReference>
<dbReference type="AlphaFoldDB" id="A0A072U6B2"/>
<organism evidence="2 4">
    <name type="scientific">Medicago truncatula</name>
    <name type="common">Barrel medic</name>
    <name type="synonym">Medicago tribuloides</name>
    <dbReference type="NCBI Taxonomy" id="3880"/>
    <lineage>
        <taxon>Eukaryota</taxon>
        <taxon>Viridiplantae</taxon>
        <taxon>Streptophyta</taxon>
        <taxon>Embryophyta</taxon>
        <taxon>Tracheophyta</taxon>
        <taxon>Spermatophyta</taxon>
        <taxon>Magnoliopsida</taxon>
        <taxon>eudicotyledons</taxon>
        <taxon>Gunneridae</taxon>
        <taxon>Pentapetalae</taxon>
        <taxon>rosids</taxon>
        <taxon>fabids</taxon>
        <taxon>Fabales</taxon>
        <taxon>Fabaceae</taxon>
        <taxon>Papilionoideae</taxon>
        <taxon>50 kb inversion clade</taxon>
        <taxon>NPAAA clade</taxon>
        <taxon>Hologalegina</taxon>
        <taxon>IRL clade</taxon>
        <taxon>Trifolieae</taxon>
        <taxon>Medicago</taxon>
    </lineage>
</organism>
<evidence type="ECO:0000313" key="4">
    <source>
        <dbReference type="Proteomes" id="UP000002051"/>
    </source>
</evidence>
<evidence type="ECO:0000313" key="3">
    <source>
        <dbReference type="EnsemblPlants" id="KEH24876"/>
    </source>
</evidence>
<dbReference type="HOGENOM" id="CLU_2907490_0_0_1"/>